<comment type="caution">
    <text evidence="1">The sequence shown here is derived from an EMBL/GenBank/DDBJ whole genome shotgun (WGS) entry which is preliminary data.</text>
</comment>
<dbReference type="AlphaFoldDB" id="A0A9W9ZY80"/>
<dbReference type="EMBL" id="MU825421">
    <property type="protein sequence ID" value="KAJ7390061.1"/>
    <property type="molecule type" value="Genomic_DNA"/>
</dbReference>
<proteinExistence type="predicted"/>
<name>A0A9W9ZY80_9CNID</name>
<organism evidence="1 2">
    <name type="scientific">Desmophyllum pertusum</name>
    <dbReference type="NCBI Taxonomy" id="174260"/>
    <lineage>
        <taxon>Eukaryota</taxon>
        <taxon>Metazoa</taxon>
        <taxon>Cnidaria</taxon>
        <taxon>Anthozoa</taxon>
        <taxon>Hexacorallia</taxon>
        <taxon>Scleractinia</taxon>
        <taxon>Caryophylliina</taxon>
        <taxon>Caryophylliidae</taxon>
        <taxon>Desmophyllum</taxon>
    </lineage>
</organism>
<sequence>MLANCRHEILSGYDTPQEAMRHQRTETEVSDTSQDIVGIDDDTAFDNSDEVKDDKVHCRLLTRQHGNRYSQAPAPWCRP</sequence>
<reference evidence="1" key="1">
    <citation type="submission" date="2023-01" db="EMBL/GenBank/DDBJ databases">
        <title>Genome assembly of the deep-sea coral Lophelia pertusa.</title>
        <authorList>
            <person name="Herrera S."/>
            <person name="Cordes E."/>
        </authorList>
    </citation>
    <scope>NUCLEOTIDE SEQUENCE</scope>
    <source>
        <strain evidence="1">USNM1676648</strain>
        <tissue evidence="1">Polyp</tissue>
    </source>
</reference>
<protein>
    <submittedName>
        <fullName evidence="1">Uncharacterized protein</fullName>
    </submittedName>
</protein>
<keyword evidence="2" id="KW-1185">Reference proteome</keyword>
<evidence type="ECO:0000313" key="2">
    <source>
        <dbReference type="Proteomes" id="UP001163046"/>
    </source>
</evidence>
<gene>
    <name evidence="1" type="ORF">OS493_027586</name>
</gene>
<accession>A0A9W9ZY80</accession>
<evidence type="ECO:0000313" key="1">
    <source>
        <dbReference type="EMBL" id="KAJ7390061.1"/>
    </source>
</evidence>
<dbReference type="Proteomes" id="UP001163046">
    <property type="component" value="Unassembled WGS sequence"/>
</dbReference>